<organism evidence="1 2">
    <name type="scientific">Spiromyces aspiralis</name>
    <dbReference type="NCBI Taxonomy" id="68401"/>
    <lineage>
        <taxon>Eukaryota</taxon>
        <taxon>Fungi</taxon>
        <taxon>Fungi incertae sedis</taxon>
        <taxon>Zoopagomycota</taxon>
        <taxon>Kickxellomycotina</taxon>
        <taxon>Kickxellomycetes</taxon>
        <taxon>Kickxellales</taxon>
        <taxon>Kickxellaceae</taxon>
        <taxon>Spiromyces</taxon>
    </lineage>
</organism>
<feature type="non-terminal residue" evidence="1">
    <location>
        <position position="1"/>
    </location>
</feature>
<comment type="caution">
    <text evidence="1">The sequence shown here is derived from an EMBL/GenBank/DDBJ whole genome shotgun (WGS) entry which is preliminary data.</text>
</comment>
<reference evidence="1" key="1">
    <citation type="submission" date="2022-06" db="EMBL/GenBank/DDBJ databases">
        <title>Phylogenomic reconstructions and comparative analyses of Kickxellomycotina fungi.</title>
        <authorList>
            <person name="Reynolds N.K."/>
            <person name="Stajich J.E."/>
            <person name="Barry K."/>
            <person name="Grigoriev I.V."/>
            <person name="Crous P."/>
            <person name="Smith M.E."/>
        </authorList>
    </citation>
    <scope>NUCLEOTIDE SEQUENCE</scope>
    <source>
        <strain evidence="1">RSA 2271</strain>
    </source>
</reference>
<evidence type="ECO:0000313" key="1">
    <source>
        <dbReference type="EMBL" id="KAJ1677475.1"/>
    </source>
</evidence>
<keyword evidence="2" id="KW-1185">Reference proteome</keyword>
<name>A0ACC1HN80_9FUNG</name>
<accession>A0ACC1HN80</accession>
<evidence type="ECO:0000313" key="2">
    <source>
        <dbReference type="Proteomes" id="UP001145114"/>
    </source>
</evidence>
<dbReference type="EMBL" id="JAMZIH010002392">
    <property type="protein sequence ID" value="KAJ1677475.1"/>
    <property type="molecule type" value="Genomic_DNA"/>
</dbReference>
<protein>
    <submittedName>
        <fullName evidence="1">Uncharacterized protein</fullName>
    </submittedName>
</protein>
<proteinExistence type="predicted"/>
<dbReference type="Proteomes" id="UP001145114">
    <property type="component" value="Unassembled WGS sequence"/>
</dbReference>
<sequence>DLPFKDGDVPPSNIIKEWLALVAECSKPAPKGANGSSATNGHSSVPPRTIAIHCVAGLGRAPVLVAVALIEQGMDPIDAIEFIRRKRRGAFNNRQITYLVDQYKRSTGSRSRTNGLRSGAATPSSQSPPHGPTVSVPRSFFRKVFGGSGSSH</sequence>
<gene>
    <name evidence="1" type="ORF">EV182_006096</name>
</gene>